<evidence type="ECO:0000259" key="2">
    <source>
        <dbReference type="PROSITE" id="PS51746"/>
    </source>
</evidence>
<dbReference type="PROSITE" id="PS51746">
    <property type="entry name" value="PPM_2"/>
    <property type="match status" value="1"/>
</dbReference>
<feature type="region of interest" description="Disordered" evidence="1">
    <location>
        <begin position="15"/>
        <end position="34"/>
    </location>
</feature>
<dbReference type="PANTHER" id="PTHR13832">
    <property type="entry name" value="PROTEIN PHOSPHATASE 2C"/>
    <property type="match status" value="1"/>
</dbReference>
<feature type="domain" description="PPM-type phosphatase" evidence="2">
    <location>
        <begin position="66"/>
        <end position="296"/>
    </location>
</feature>
<keyword evidence="4" id="KW-1185">Reference proteome</keyword>
<dbReference type="GO" id="GO:0004722">
    <property type="term" value="F:protein serine/threonine phosphatase activity"/>
    <property type="evidence" value="ECO:0007669"/>
    <property type="project" value="InterPro"/>
</dbReference>
<sequence>MPGSPVITAGTHLRVAPARSQARRSSSNASVRPTIGTGITTQPYVLRTTDTAAALWQSCDMSVVLRAVAASDQGLVRSNNEDAVFVGDRLLVVADGMGGLPAGELASDILVTALADVDVKPDTGEPLQDLIAALETANKRIEEAVADDDARDGMGTTVTTLMLSGDRVAALNVGDSRCYLSRDGELTQITRDDTYVQALVDQGVLSPDDARRHPQRALVTQAVQGGPFRPAGRMVPVRVGDRFLLCSDGLSDYVEDEVIATTLRSYADRQVCAAELIARTLEAGAPDNVTVIVADVEEQ</sequence>
<feature type="compositionally biased region" description="Low complexity" evidence="1">
    <location>
        <begin position="15"/>
        <end position="33"/>
    </location>
</feature>
<evidence type="ECO:0000256" key="1">
    <source>
        <dbReference type="SAM" id="MobiDB-lite"/>
    </source>
</evidence>
<dbReference type="SMART" id="SM00331">
    <property type="entry name" value="PP2C_SIG"/>
    <property type="match status" value="1"/>
</dbReference>
<dbReference type="CDD" id="cd00143">
    <property type="entry name" value="PP2Cc"/>
    <property type="match status" value="1"/>
</dbReference>
<dbReference type="Proteomes" id="UP000681340">
    <property type="component" value="Unassembled WGS sequence"/>
</dbReference>
<evidence type="ECO:0000313" key="4">
    <source>
        <dbReference type="Proteomes" id="UP000681340"/>
    </source>
</evidence>
<reference evidence="3" key="1">
    <citation type="submission" date="2021-03" db="EMBL/GenBank/DDBJ databases">
        <title>Whole genome shotgun sequence of Actinoplanes auranticolor NBRC 12245.</title>
        <authorList>
            <person name="Komaki H."/>
            <person name="Tamura T."/>
        </authorList>
    </citation>
    <scope>NUCLEOTIDE SEQUENCE</scope>
    <source>
        <strain evidence="3">NBRC 12245</strain>
    </source>
</reference>
<comment type="caution">
    <text evidence="3">The sequence shown here is derived from an EMBL/GenBank/DDBJ whole genome shotgun (WGS) entry which is preliminary data.</text>
</comment>
<dbReference type="SMART" id="SM00332">
    <property type="entry name" value="PP2Cc"/>
    <property type="match status" value="1"/>
</dbReference>
<dbReference type="InterPro" id="IPR036457">
    <property type="entry name" value="PPM-type-like_dom_sf"/>
</dbReference>
<accession>A0A919W5A6</accession>
<evidence type="ECO:0000313" key="3">
    <source>
        <dbReference type="EMBL" id="GIM80338.1"/>
    </source>
</evidence>
<proteinExistence type="predicted"/>
<protein>
    <recommendedName>
        <fullName evidence="2">PPM-type phosphatase domain-containing protein</fullName>
    </recommendedName>
</protein>
<dbReference type="Gene3D" id="3.60.40.10">
    <property type="entry name" value="PPM-type phosphatase domain"/>
    <property type="match status" value="1"/>
</dbReference>
<dbReference type="InterPro" id="IPR015655">
    <property type="entry name" value="PP2C"/>
</dbReference>
<dbReference type="PANTHER" id="PTHR13832:SF827">
    <property type="entry name" value="PROTEIN PHOSPHATASE 1L"/>
    <property type="match status" value="1"/>
</dbReference>
<gene>
    <name evidence="3" type="ORF">Aau02nite_90090</name>
</gene>
<dbReference type="EMBL" id="BOQL01000095">
    <property type="protein sequence ID" value="GIM80338.1"/>
    <property type="molecule type" value="Genomic_DNA"/>
</dbReference>
<dbReference type="Pfam" id="PF13672">
    <property type="entry name" value="PP2C_2"/>
    <property type="match status" value="1"/>
</dbReference>
<organism evidence="3 4">
    <name type="scientific">Actinoplanes auranticolor</name>
    <dbReference type="NCBI Taxonomy" id="47988"/>
    <lineage>
        <taxon>Bacteria</taxon>
        <taxon>Bacillati</taxon>
        <taxon>Actinomycetota</taxon>
        <taxon>Actinomycetes</taxon>
        <taxon>Micromonosporales</taxon>
        <taxon>Micromonosporaceae</taxon>
        <taxon>Actinoplanes</taxon>
    </lineage>
</organism>
<dbReference type="AlphaFoldDB" id="A0A919W5A6"/>
<dbReference type="SUPFAM" id="SSF81606">
    <property type="entry name" value="PP2C-like"/>
    <property type="match status" value="1"/>
</dbReference>
<dbReference type="InterPro" id="IPR001932">
    <property type="entry name" value="PPM-type_phosphatase-like_dom"/>
</dbReference>
<name>A0A919W5A6_9ACTN</name>